<dbReference type="Proteomes" id="UP000599312">
    <property type="component" value="Unassembled WGS sequence"/>
</dbReference>
<evidence type="ECO:0000256" key="1">
    <source>
        <dbReference type="SAM" id="Phobius"/>
    </source>
</evidence>
<name>A0A931BT75_9HYPH</name>
<reference evidence="2" key="1">
    <citation type="submission" date="2020-11" db="EMBL/GenBank/DDBJ databases">
        <authorList>
            <person name="Kim M.K."/>
        </authorList>
    </citation>
    <scope>NUCLEOTIDE SEQUENCE</scope>
    <source>
        <strain evidence="2">BT350</strain>
    </source>
</reference>
<evidence type="ECO:0000313" key="3">
    <source>
        <dbReference type="Proteomes" id="UP000599312"/>
    </source>
</evidence>
<proteinExistence type="predicted"/>
<dbReference type="EMBL" id="JADQDO010000006">
    <property type="protein sequence ID" value="MBF9234258.1"/>
    <property type="molecule type" value="Genomic_DNA"/>
</dbReference>
<keyword evidence="1" id="KW-0472">Membrane</keyword>
<protein>
    <submittedName>
        <fullName evidence="2">Uncharacterized protein</fullName>
    </submittedName>
</protein>
<organism evidence="2 3">
    <name type="scientific">Microvirga alba</name>
    <dbReference type="NCBI Taxonomy" id="2791025"/>
    <lineage>
        <taxon>Bacteria</taxon>
        <taxon>Pseudomonadati</taxon>
        <taxon>Pseudomonadota</taxon>
        <taxon>Alphaproteobacteria</taxon>
        <taxon>Hyphomicrobiales</taxon>
        <taxon>Methylobacteriaceae</taxon>
        <taxon>Microvirga</taxon>
    </lineage>
</organism>
<keyword evidence="1" id="KW-1133">Transmembrane helix</keyword>
<dbReference type="AlphaFoldDB" id="A0A931BT75"/>
<evidence type="ECO:0000313" key="2">
    <source>
        <dbReference type="EMBL" id="MBF9234258.1"/>
    </source>
</evidence>
<sequence length="60" mass="6151">MNNIVSNLGDLVCVGVSALDIRVLNSSCAARSSTITIGYLLLAAIIAVAVAFFLKSRGPA</sequence>
<keyword evidence="3" id="KW-1185">Reference proteome</keyword>
<dbReference type="RefSeq" id="WP_196272259.1">
    <property type="nucleotide sequence ID" value="NZ_JADQDO010000006.1"/>
</dbReference>
<feature type="transmembrane region" description="Helical" evidence="1">
    <location>
        <begin position="35"/>
        <end position="54"/>
    </location>
</feature>
<comment type="caution">
    <text evidence="2">The sequence shown here is derived from an EMBL/GenBank/DDBJ whole genome shotgun (WGS) entry which is preliminary data.</text>
</comment>
<accession>A0A931BT75</accession>
<keyword evidence="1" id="KW-0812">Transmembrane</keyword>
<gene>
    <name evidence="2" type="ORF">I2H38_12830</name>
</gene>